<dbReference type="Proteomes" id="UP000324222">
    <property type="component" value="Unassembled WGS sequence"/>
</dbReference>
<sequence length="87" mass="9460">MDLSPVCWSKLLLMLCQTPVQHLTDLIAKMGKQLAVLASVQAGNCEPRSEIRLSAQGSSQPPAVILYGSTLNSVQSRCIRILLHMAQ</sequence>
<evidence type="ECO:0000313" key="1">
    <source>
        <dbReference type="EMBL" id="MPC46208.1"/>
    </source>
</evidence>
<gene>
    <name evidence="1" type="ORF">E2C01_039920</name>
</gene>
<dbReference type="EMBL" id="VSRR010007095">
    <property type="protein sequence ID" value="MPC46208.1"/>
    <property type="molecule type" value="Genomic_DNA"/>
</dbReference>
<accession>A0A5B7FMJ5</accession>
<keyword evidence="2" id="KW-1185">Reference proteome</keyword>
<evidence type="ECO:0000313" key="2">
    <source>
        <dbReference type="Proteomes" id="UP000324222"/>
    </source>
</evidence>
<protein>
    <submittedName>
        <fullName evidence="1">Uncharacterized protein</fullName>
    </submittedName>
</protein>
<organism evidence="1 2">
    <name type="scientific">Portunus trituberculatus</name>
    <name type="common">Swimming crab</name>
    <name type="synonym">Neptunus trituberculatus</name>
    <dbReference type="NCBI Taxonomy" id="210409"/>
    <lineage>
        <taxon>Eukaryota</taxon>
        <taxon>Metazoa</taxon>
        <taxon>Ecdysozoa</taxon>
        <taxon>Arthropoda</taxon>
        <taxon>Crustacea</taxon>
        <taxon>Multicrustacea</taxon>
        <taxon>Malacostraca</taxon>
        <taxon>Eumalacostraca</taxon>
        <taxon>Eucarida</taxon>
        <taxon>Decapoda</taxon>
        <taxon>Pleocyemata</taxon>
        <taxon>Brachyura</taxon>
        <taxon>Eubrachyura</taxon>
        <taxon>Portunoidea</taxon>
        <taxon>Portunidae</taxon>
        <taxon>Portuninae</taxon>
        <taxon>Portunus</taxon>
    </lineage>
</organism>
<dbReference type="AlphaFoldDB" id="A0A5B7FMJ5"/>
<proteinExistence type="predicted"/>
<name>A0A5B7FMJ5_PORTR</name>
<reference evidence="1 2" key="1">
    <citation type="submission" date="2019-05" db="EMBL/GenBank/DDBJ databases">
        <title>Another draft genome of Portunus trituberculatus and its Hox gene families provides insights of decapod evolution.</title>
        <authorList>
            <person name="Jeong J.-H."/>
            <person name="Song I."/>
            <person name="Kim S."/>
            <person name="Choi T."/>
            <person name="Kim D."/>
            <person name="Ryu S."/>
            <person name="Kim W."/>
        </authorList>
    </citation>
    <scope>NUCLEOTIDE SEQUENCE [LARGE SCALE GENOMIC DNA]</scope>
    <source>
        <tissue evidence="1">Muscle</tissue>
    </source>
</reference>
<comment type="caution">
    <text evidence="1">The sequence shown here is derived from an EMBL/GenBank/DDBJ whole genome shotgun (WGS) entry which is preliminary data.</text>
</comment>